<proteinExistence type="predicted"/>
<feature type="transmembrane region" description="Helical" evidence="1">
    <location>
        <begin position="31"/>
        <end position="53"/>
    </location>
</feature>
<sequence>MSKPKPKMFQEASPSLLSRCLKRSSTLNSLAVLNILILALLTLAVFFGSFLNLQFIINRRILAFTSVKIDNFHKAKFGSLDDAFTLLWFPEDVAVID</sequence>
<keyword evidence="1" id="KW-1133">Transmembrane helix</keyword>
<name>A0A4U5N1C1_STECR</name>
<keyword evidence="3" id="KW-1185">Reference proteome</keyword>
<dbReference type="EMBL" id="AZBU02000005">
    <property type="protein sequence ID" value="TKR76048.1"/>
    <property type="molecule type" value="Genomic_DNA"/>
</dbReference>
<evidence type="ECO:0000256" key="1">
    <source>
        <dbReference type="SAM" id="Phobius"/>
    </source>
</evidence>
<keyword evidence="1" id="KW-0472">Membrane</keyword>
<organism evidence="2 3">
    <name type="scientific">Steinernema carpocapsae</name>
    <name type="common">Entomopathogenic nematode</name>
    <dbReference type="NCBI Taxonomy" id="34508"/>
    <lineage>
        <taxon>Eukaryota</taxon>
        <taxon>Metazoa</taxon>
        <taxon>Ecdysozoa</taxon>
        <taxon>Nematoda</taxon>
        <taxon>Chromadorea</taxon>
        <taxon>Rhabditida</taxon>
        <taxon>Tylenchina</taxon>
        <taxon>Panagrolaimomorpha</taxon>
        <taxon>Strongyloidoidea</taxon>
        <taxon>Steinernematidae</taxon>
        <taxon>Steinernema</taxon>
    </lineage>
</organism>
<gene>
    <name evidence="2" type="ORF">L596_017249</name>
</gene>
<evidence type="ECO:0000313" key="2">
    <source>
        <dbReference type="EMBL" id="TKR76048.1"/>
    </source>
</evidence>
<dbReference type="AlphaFoldDB" id="A0A4U5N1C1"/>
<evidence type="ECO:0000313" key="3">
    <source>
        <dbReference type="Proteomes" id="UP000298663"/>
    </source>
</evidence>
<keyword evidence="1" id="KW-0812">Transmembrane</keyword>
<dbReference type="Proteomes" id="UP000298663">
    <property type="component" value="Unassembled WGS sequence"/>
</dbReference>
<reference evidence="2 3" key="2">
    <citation type="journal article" date="2019" name="G3 (Bethesda)">
        <title>Hybrid Assembly of the Genome of the Entomopathogenic Nematode Steinernema carpocapsae Identifies the X-Chromosome.</title>
        <authorList>
            <person name="Serra L."/>
            <person name="Macchietto M."/>
            <person name="Macias-Munoz A."/>
            <person name="McGill C.J."/>
            <person name="Rodriguez I.M."/>
            <person name="Rodriguez B."/>
            <person name="Murad R."/>
            <person name="Mortazavi A."/>
        </authorList>
    </citation>
    <scope>NUCLEOTIDE SEQUENCE [LARGE SCALE GENOMIC DNA]</scope>
    <source>
        <strain evidence="2 3">ALL</strain>
    </source>
</reference>
<accession>A0A4U5N1C1</accession>
<comment type="caution">
    <text evidence="2">The sequence shown here is derived from an EMBL/GenBank/DDBJ whole genome shotgun (WGS) entry which is preliminary data.</text>
</comment>
<reference evidence="2 3" key="1">
    <citation type="journal article" date="2015" name="Genome Biol.">
        <title>Comparative genomics of Steinernema reveals deeply conserved gene regulatory networks.</title>
        <authorList>
            <person name="Dillman A.R."/>
            <person name="Macchietto M."/>
            <person name="Porter C.F."/>
            <person name="Rogers A."/>
            <person name="Williams B."/>
            <person name="Antoshechkin I."/>
            <person name="Lee M.M."/>
            <person name="Goodwin Z."/>
            <person name="Lu X."/>
            <person name="Lewis E.E."/>
            <person name="Goodrich-Blair H."/>
            <person name="Stock S.P."/>
            <person name="Adams B.J."/>
            <person name="Sternberg P.W."/>
            <person name="Mortazavi A."/>
        </authorList>
    </citation>
    <scope>NUCLEOTIDE SEQUENCE [LARGE SCALE GENOMIC DNA]</scope>
    <source>
        <strain evidence="2 3">ALL</strain>
    </source>
</reference>
<protein>
    <submittedName>
        <fullName evidence="2">Uncharacterized protein</fullName>
    </submittedName>
</protein>